<dbReference type="Pfam" id="PF00795">
    <property type="entry name" value="CN_hydrolase"/>
    <property type="match status" value="1"/>
</dbReference>
<dbReference type="PANTHER" id="PTHR23088:SF27">
    <property type="entry name" value="DEAMINATED GLUTATHIONE AMIDASE"/>
    <property type="match status" value="1"/>
</dbReference>
<evidence type="ECO:0000259" key="3">
    <source>
        <dbReference type="PROSITE" id="PS50263"/>
    </source>
</evidence>
<accession>A0A5S9IQV0</accession>
<name>A0A5S9IQV0_UABAM</name>
<evidence type="ECO:0000256" key="2">
    <source>
        <dbReference type="ARBA" id="ARBA00022801"/>
    </source>
</evidence>
<dbReference type="CDD" id="cd07572">
    <property type="entry name" value="nit"/>
    <property type="match status" value="1"/>
</dbReference>
<dbReference type="KEGG" id="uam:UABAM_04159"/>
<dbReference type="RefSeq" id="WP_151969871.1">
    <property type="nucleotide sequence ID" value="NZ_AP019860.1"/>
</dbReference>
<evidence type="ECO:0000256" key="1">
    <source>
        <dbReference type="ARBA" id="ARBA00010613"/>
    </source>
</evidence>
<evidence type="ECO:0000313" key="5">
    <source>
        <dbReference type="Proteomes" id="UP000326354"/>
    </source>
</evidence>
<dbReference type="PROSITE" id="PS01227">
    <property type="entry name" value="UPF0012"/>
    <property type="match status" value="1"/>
</dbReference>
<protein>
    <submittedName>
        <fullName evidence="4">Amidohydrolase</fullName>
    </submittedName>
</protein>
<dbReference type="Gene3D" id="3.60.110.10">
    <property type="entry name" value="Carbon-nitrogen hydrolase"/>
    <property type="match status" value="1"/>
</dbReference>
<dbReference type="InterPro" id="IPR003010">
    <property type="entry name" value="C-N_Hydrolase"/>
</dbReference>
<dbReference type="SUPFAM" id="SSF56317">
    <property type="entry name" value="Carbon-nitrogen hydrolase"/>
    <property type="match status" value="1"/>
</dbReference>
<dbReference type="OrthoDB" id="2826359at2"/>
<dbReference type="InterPro" id="IPR045254">
    <property type="entry name" value="Nit1/2_C-N_Hydrolase"/>
</dbReference>
<keyword evidence="5" id="KW-1185">Reference proteome</keyword>
<proteinExistence type="inferred from homology"/>
<dbReference type="AlphaFoldDB" id="A0A5S9IQV0"/>
<feature type="domain" description="CN hydrolase" evidence="3">
    <location>
        <begin position="2"/>
        <end position="248"/>
    </location>
</feature>
<dbReference type="EMBL" id="AP019860">
    <property type="protein sequence ID" value="BBM85781.1"/>
    <property type="molecule type" value="Genomic_DNA"/>
</dbReference>
<sequence length="267" mass="30191">MIRVGVIQINTASSKEENLQKIDMYVAQAAKENCHLVAFPELFNCMVKKDLMKENSEDQHGPTCLHLQELAKKYSLYILGGSMLYINDSLDLPQNRSFFYGPQGDLLANYAKIHLFDIDIPGKVTHYESQRITPGDEVVSVETPLGHIGLSICYDLRFPELFSRLRNKGAQIIMLPAAFTYQTGKSHWDILIRARAIETQTFVIAPNQCGKLPIGIEAYGHSMICDPWGNVLAQAGEDEGIIFADLDMDYLQKVRSEMPVWNHKRLN</sequence>
<reference evidence="4 5" key="1">
    <citation type="submission" date="2019-08" db="EMBL/GenBank/DDBJ databases">
        <title>Complete genome sequence of Candidatus Uab amorphum.</title>
        <authorList>
            <person name="Shiratori T."/>
            <person name="Suzuki S."/>
            <person name="Kakizawa Y."/>
            <person name="Ishida K."/>
        </authorList>
    </citation>
    <scope>NUCLEOTIDE SEQUENCE [LARGE SCALE GENOMIC DNA]</scope>
    <source>
        <strain evidence="4 5">SRT547</strain>
    </source>
</reference>
<dbReference type="Proteomes" id="UP000326354">
    <property type="component" value="Chromosome"/>
</dbReference>
<organism evidence="4 5">
    <name type="scientific">Uabimicrobium amorphum</name>
    <dbReference type="NCBI Taxonomy" id="2596890"/>
    <lineage>
        <taxon>Bacteria</taxon>
        <taxon>Pseudomonadati</taxon>
        <taxon>Planctomycetota</taxon>
        <taxon>Candidatus Uabimicrobiia</taxon>
        <taxon>Candidatus Uabimicrobiales</taxon>
        <taxon>Candidatus Uabimicrobiaceae</taxon>
        <taxon>Candidatus Uabimicrobium</taxon>
    </lineage>
</organism>
<comment type="similarity">
    <text evidence="1">Belongs to the carbon-nitrogen hydrolase superfamily. NIT1/NIT2 family.</text>
</comment>
<gene>
    <name evidence="4" type="ORF">UABAM_04159</name>
</gene>
<keyword evidence="2 4" id="KW-0378">Hydrolase</keyword>
<dbReference type="PROSITE" id="PS50263">
    <property type="entry name" value="CN_HYDROLASE"/>
    <property type="match status" value="1"/>
</dbReference>
<dbReference type="GO" id="GO:0016811">
    <property type="term" value="F:hydrolase activity, acting on carbon-nitrogen (but not peptide) bonds, in linear amides"/>
    <property type="evidence" value="ECO:0007669"/>
    <property type="project" value="InterPro"/>
</dbReference>
<dbReference type="InterPro" id="IPR036526">
    <property type="entry name" value="C-N_Hydrolase_sf"/>
</dbReference>
<evidence type="ECO:0000313" key="4">
    <source>
        <dbReference type="EMBL" id="BBM85781.1"/>
    </source>
</evidence>
<dbReference type="PANTHER" id="PTHR23088">
    <property type="entry name" value="NITRILASE-RELATED"/>
    <property type="match status" value="1"/>
</dbReference>
<dbReference type="InterPro" id="IPR001110">
    <property type="entry name" value="UPF0012_CS"/>
</dbReference>